<accession>A0ACD5AHQ4</accession>
<dbReference type="EMBL" id="CP146022">
    <property type="protein sequence ID" value="WWQ66736.1"/>
    <property type="molecule type" value="Genomic_DNA"/>
</dbReference>
<dbReference type="Proteomes" id="UP001432251">
    <property type="component" value="Chromosome"/>
</dbReference>
<protein>
    <submittedName>
        <fullName evidence="1">Uncharacterized protein</fullName>
    </submittedName>
</protein>
<evidence type="ECO:0000313" key="2">
    <source>
        <dbReference type="Proteomes" id="UP001432251"/>
    </source>
</evidence>
<gene>
    <name evidence="1" type="ORF">V2W30_27630</name>
</gene>
<sequence>MDQFTVPELYQGYDLIAFGGYVAGRLAAGVASKVVRVDFRGPVPVETPVVRAELDGGGVELRHADGRVLAVATPADGLADTAPPAPPTLTEATRAARALRDGAPADPGTDCFGCGLGRTARTGLRMHCGTVEGRRDIVACDWTPDAVHAGPDGTMAPEIVWGALDCPGNWAGRLLGSQRVGAMTASLTATLPRPVRAGVPHVVYAWVREESGRKHAYGMAVADADGELCAAGEALWIDPREK</sequence>
<reference evidence="1" key="1">
    <citation type="journal article" date="2025" name="Int. J. Syst. Evol. Microbiol.">
        <title>Streptomyces citrinus sp. nov., with yellow diffusible pigment.</title>
        <authorList>
            <person name="He Y."/>
            <person name="Yang E."/>
            <person name="Xu J."/>
            <person name="Sun Y."/>
            <person name="Sun L."/>
        </authorList>
    </citation>
    <scope>NUCLEOTIDE SEQUENCE</scope>
    <source>
        <strain evidence="1">Q6</strain>
    </source>
</reference>
<name>A0ACD5AHQ4_9ACTN</name>
<organism evidence="1 2">
    <name type="scientific">Streptomyces citrinus</name>
    <dbReference type="NCBI Taxonomy" id="3118173"/>
    <lineage>
        <taxon>Bacteria</taxon>
        <taxon>Bacillati</taxon>
        <taxon>Actinomycetota</taxon>
        <taxon>Actinomycetes</taxon>
        <taxon>Kitasatosporales</taxon>
        <taxon>Streptomycetaceae</taxon>
        <taxon>Streptomyces</taxon>
    </lineage>
</organism>
<evidence type="ECO:0000313" key="1">
    <source>
        <dbReference type="EMBL" id="WWQ66736.1"/>
    </source>
</evidence>
<keyword evidence="2" id="KW-1185">Reference proteome</keyword>
<proteinExistence type="predicted"/>